<feature type="region of interest" description="Disordered" evidence="3">
    <location>
        <begin position="389"/>
        <end position="435"/>
    </location>
</feature>
<keyword evidence="4" id="KW-0472">Membrane</keyword>
<proteinExistence type="predicted"/>
<feature type="chain" id="PRO_5007898490" description="SH3 domain-containing protein" evidence="5">
    <location>
        <begin position="23"/>
        <end position="470"/>
    </location>
</feature>
<dbReference type="SMART" id="SM00326">
    <property type="entry name" value="SH3"/>
    <property type="match status" value="1"/>
</dbReference>
<organism evidence="7">
    <name type="scientific">Absidia glauca</name>
    <name type="common">Pin mould</name>
    <dbReference type="NCBI Taxonomy" id="4829"/>
    <lineage>
        <taxon>Eukaryota</taxon>
        <taxon>Fungi</taxon>
        <taxon>Fungi incertae sedis</taxon>
        <taxon>Mucoromycota</taxon>
        <taxon>Mucoromycotina</taxon>
        <taxon>Mucoromycetes</taxon>
        <taxon>Mucorales</taxon>
        <taxon>Cunninghamellaceae</taxon>
        <taxon>Absidia</taxon>
    </lineage>
</organism>
<accession>A0A168KKX3</accession>
<dbReference type="AlphaFoldDB" id="A0A168KKX3"/>
<dbReference type="Proteomes" id="UP000078561">
    <property type="component" value="Unassembled WGS sequence"/>
</dbReference>
<feature type="transmembrane region" description="Helical" evidence="4">
    <location>
        <begin position="190"/>
        <end position="212"/>
    </location>
</feature>
<dbReference type="PROSITE" id="PS50002">
    <property type="entry name" value="SH3"/>
    <property type="match status" value="1"/>
</dbReference>
<evidence type="ECO:0000256" key="4">
    <source>
        <dbReference type="SAM" id="Phobius"/>
    </source>
</evidence>
<feature type="domain" description="SH3" evidence="6">
    <location>
        <begin position="294"/>
        <end position="355"/>
    </location>
</feature>
<keyword evidence="4" id="KW-1133">Transmembrane helix</keyword>
<name>A0A168KKX3_ABSGL</name>
<evidence type="ECO:0000256" key="1">
    <source>
        <dbReference type="ARBA" id="ARBA00022443"/>
    </source>
</evidence>
<dbReference type="EMBL" id="LT550042">
    <property type="protein sequence ID" value="SAL94871.1"/>
    <property type="molecule type" value="Genomic_DNA"/>
</dbReference>
<sequence length="470" mass="52296">MFTSWLLVKTLLLFLWVGYGAAMEPGCLSLTGSQECQAFQDYSIDAWNGPLWLRNSTSVEEVDSRLDRYLEQQQLTCGSPPRYASTILCAQMIQSSLGCNSIYPSLCDDTCADALDPIVSCYAPSYQQTCGVLNDTLPTIPTKCIHGYDNDLYCGWTNETAGCSFCQAKPSDSCCTTLHNPCPSHQPTRIIGAVLGSVFGCLAILGCVWCWWRRRRRRRQSQQLDANHQKDNKDDNIAVYISNNSTTSTLVSQQTSLMKKKVDDDKDTSNSLDAATATPAAAPLTFTLAKRHDDDYCFYQAIYVNVPCRPYDVLLNKGDIVHLHCYTDEDWGIGYNVSTGQQGSFPMICIHSLTLDQVWELVNAHPVEQQRSLLKHRVSYFISADQQSLGYHDDDDGNDDDSEPTSNMIRTSTSAIPPTPSSDDDSPITPPPATLLNQALGYNNHSYRTKRGSGTPFQLYYQPISSTHQL</sequence>
<dbReference type="InParanoid" id="A0A168KKX3"/>
<evidence type="ECO:0000313" key="8">
    <source>
        <dbReference type="Proteomes" id="UP000078561"/>
    </source>
</evidence>
<keyword evidence="8" id="KW-1185">Reference proteome</keyword>
<protein>
    <recommendedName>
        <fullName evidence="6">SH3 domain-containing protein</fullName>
    </recommendedName>
</protein>
<dbReference type="Gene3D" id="2.30.30.40">
    <property type="entry name" value="SH3 Domains"/>
    <property type="match status" value="1"/>
</dbReference>
<dbReference type="SUPFAM" id="SSF50044">
    <property type="entry name" value="SH3-domain"/>
    <property type="match status" value="1"/>
</dbReference>
<evidence type="ECO:0000259" key="6">
    <source>
        <dbReference type="PROSITE" id="PS50002"/>
    </source>
</evidence>
<evidence type="ECO:0000256" key="5">
    <source>
        <dbReference type="SAM" id="SignalP"/>
    </source>
</evidence>
<feature type="compositionally biased region" description="Acidic residues" evidence="3">
    <location>
        <begin position="393"/>
        <end position="403"/>
    </location>
</feature>
<gene>
    <name evidence="7" type="primary">ABSGL_00163.1 scaffold 349</name>
</gene>
<keyword evidence="5" id="KW-0732">Signal</keyword>
<keyword evidence="4" id="KW-0812">Transmembrane</keyword>
<dbReference type="OrthoDB" id="5340910at2759"/>
<keyword evidence="1 2" id="KW-0728">SH3 domain</keyword>
<evidence type="ECO:0000313" key="7">
    <source>
        <dbReference type="EMBL" id="SAL94871.1"/>
    </source>
</evidence>
<dbReference type="InterPro" id="IPR036028">
    <property type="entry name" value="SH3-like_dom_sf"/>
</dbReference>
<feature type="signal peptide" evidence="5">
    <location>
        <begin position="1"/>
        <end position="22"/>
    </location>
</feature>
<dbReference type="InterPro" id="IPR001452">
    <property type="entry name" value="SH3_domain"/>
</dbReference>
<dbReference type="STRING" id="4829.A0A168KKX3"/>
<evidence type="ECO:0000256" key="2">
    <source>
        <dbReference type="PROSITE-ProRule" id="PRU00192"/>
    </source>
</evidence>
<evidence type="ECO:0000256" key="3">
    <source>
        <dbReference type="SAM" id="MobiDB-lite"/>
    </source>
</evidence>
<reference evidence="7" key="1">
    <citation type="submission" date="2016-04" db="EMBL/GenBank/DDBJ databases">
        <authorList>
            <person name="Evans L.H."/>
            <person name="Alamgir A."/>
            <person name="Owens N."/>
            <person name="Weber N.D."/>
            <person name="Virtaneva K."/>
            <person name="Barbian K."/>
            <person name="Babar A."/>
            <person name="Rosenke K."/>
        </authorList>
    </citation>
    <scope>NUCLEOTIDE SEQUENCE [LARGE SCALE GENOMIC DNA]</scope>
    <source>
        <strain evidence="7">CBS 101.48</strain>
    </source>
</reference>